<comment type="caution">
    <text evidence="1">The sequence shown here is derived from an EMBL/GenBank/DDBJ whole genome shotgun (WGS) entry which is preliminary data.</text>
</comment>
<dbReference type="RefSeq" id="WP_276303585.1">
    <property type="nucleotide sequence ID" value="NZ_CP119992.1"/>
</dbReference>
<gene>
    <name evidence="1" type="ORF">ACFQPE_10180</name>
</gene>
<sequence length="40" mass="4736">MPIGRCTRCDWRAVAGSHSKMTRLYQDHLRAEHPKAWLRT</sequence>
<evidence type="ECO:0000313" key="2">
    <source>
        <dbReference type="Proteomes" id="UP001596547"/>
    </source>
</evidence>
<protein>
    <submittedName>
        <fullName evidence="1">Uncharacterized protein</fullName>
    </submittedName>
</protein>
<dbReference type="Proteomes" id="UP001596547">
    <property type="component" value="Unassembled WGS sequence"/>
</dbReference>
<dbReference type="AlphaFoldDB" id="A0ABD6A9C7"/>
<proteinExistence type="predicted"/>
<name>A0ABD6A9C7_9EURY</name>
<organism evidence="1 2">
    <name type="scientific">Halomarina halobia</name>
    <dbReference type="NCBI Taxonomy" id="3033386"/>
    <lineage>
        <taxon>Archaea</taxon>
        <taxon>Methanobacteriati</taxon>
        <taxon>Methanobacteriota</taxon>
        <taxon>Stenosarchaea group</taxon>
        <taxon>Halobacteria</taxon>
        <taxon>Halobacteriales</taxon>
        <taxon>Natronomonadaceae</taxon>
        <taxon>Halomarina</taxon>
    </lineage>
</organism>
<reference evidence="1 2" key="1">
    <citation type="journal article" date="2019" name="Int. J. Syst. Evol. Microbiol.">
        <title>The Global Catalogue of Microorganisms (GCM) 10K type strain sequencing project: providing services to taxonomists for standard genome sequencing and annotation.</title>
        <authorList>
            <consortium name="The Broad Institute Genomics Platform"/>
            <consortium name="The Broad Institute Genome Sequencing Center for Infectious Disease"/>
            <person name="Wu L."/>
            <person name="Ma J."/>
        </authorList>
    </citation>
    <scope>NUCLEOTIDE SEQUENCE [LARGE SCALE GENOMIC DNA]</scope>
    <source>
        <strain evidence="1 2">PSR21</strain>
    </source>
</reference>
<dbReference type="GeneID" id="79316183"/>
<evidence type="ECO:0000313" key="1">
    <source>
        <dbReference type="EMBL" id="MFC7317161.1"/>
    </source>
</evidence>
<accession>A0ABD6A9C7</accession>
<keyword evidence="2" id="KW-1185">Reference proteome</keyword>
<dbReference type="EMBL" id="JBHTBF010000002">
    <property type="protein sequence ID" value="MFC7317161.1"/>
    <property type="molecule type" value="Genomic_DNA"/>
</dbReference>